<evidence type="ECO:0000313" key="4">
    <source>
        <dbReference type="Proteomes" id="UP000317366"/>
    </source>
</evidence>
<comment type="caution">
    <text evidence="3">The sequence shown here is derived from an EMBL/GenBank/DDBJ whole genome shotgun (WGS) entry which is preliminary data.</text>
</comment>
<proteinExistence type="predicted"/>
<reference evidence="4 5" key="1">
    <citation type="journal article" date="2019" name="Nat. Microbiol.">
        <title>Mediterranean grassland soil C-N compound turnover is dependent on rainfall and depth, and is mediated by genomically divergent microorganisms.</title>
        <authorList>
            <person name="Diamond S."/>
            <person name="Andeer P.F."/>
            <person name="Li Z."/>
            <person name="Crits-Christoph A."/>
            <person name="Burstein D."/>
            <person name="Anantharaman K."/>
            <person name="Lane K.R."/>
            <person name="Thomas B.C."/>
            <person name="Pan C."/>
            <person name="Northen T.R."/>
            <person name="Banfield J.F."/>
        </authorList>
    </citation>
    <scope>NUCLEOTIDE SEQUENCE [LARGE SCALE GENOMIC DNA]</scope>
    <source>
        <strain evidence="2">WS_4</strain>
        <strain evidence="3">WS_7</strain>
    </source>
</reference>
<dbReference type="Proteomes" id="UP000319829">
    <property type="component" value="Unassembled WGS sequence"/>
</dbReference>
<dbReference type="EMBL" id="VBOX01000055">
    <property type="protein sequence ID" value="TMQ63655.1"/>
    <property type="molecule type" value="Genomic_DNA"/>
</dbReference>
<protein>
    <submittedName>
        <fullName evidence="3">Uncharacterized protein</fullName>
    </submittedName>
</protein>
<name>A0A538TJ63_UNCEI</name>
<feature type="chain" id="PRO_5044096531" evidence="1">
    <location>
        <begin position="20"/>
        <end position="226"/>
    </location>
</feature>
<gene>
    <name evidence="2" type="ORF">E6K74_08445</name>
    <name evidence="3" type="ORF">E6K77_04815</name>
</gene>
<evidence type="ECO:0000313" key="3">
    <source>
        <dbReference type="EMBL" id="TMQ63655.1"/>
    </source>
</evidence>
<evidence type="ECO:0000313" key="5">
    <source>
        <dbReference type="Proteomes" id="UP000319829"/>
    </source>
</evidence>
<evidence type="ECO:0000256" key="1">
    <source>
        <dbReference type="SAM" id="SignalP"/>
    </source>
</evidence>
<feature type="signal peptide" evidence="1">
    <location>
        <begin position="1"/>
        <end position="19"/>
    </location>
</feature>
<dbReference type="Proteomes" id="UP000317366">
    <property type="component" value="Unassembled WGS sequence"/>
</dbReference>
<sequence>MRCLPPWLLLLFLAVPSAAMPPGYFLDRTQALEARPASREETNGEFTLSIQRDCSDSIAVRLLGIAESAYPPRNTLIDLALEKGFEMGSDSAGVPLWWCDGLGERRIPYAVTAGALRHYTRLTELHREGNVRETEAHPLFWSKLIYRARIAPRVLIGGRKTSDSNVYVALLELDWSYDDGVFEQHARAQRSVTLTPEGGVLAIWGDGDAEEETFISNHTGIRRMPK</sequence>
<evidence type="ECO:0000313" key="2">
    <source>
        <dbReference type="EMBL" id="TMQ53773.1"/>
    </source>
</evidence>
<keyword evidence="1" id="KW-0732">Signal</keyword>
<accession>A0A538TJ63</accession>
<dbReference type="EMBL" id="VBOU01000080">
    <property type="protein sequence ID" value="TMQ53773.1"/>
    <property type="molecule type" value="Genomic_DNA"/>
</dbReference>
<organism evidence="3 4">
    <name type="scientific">Eiseniibacteriota bacterium</name>
    <dbReference type="NCBI Taxonomy" id="2212470"/>
    <lineage>
        <taxon>Bacteria</taxon>
        <taxon>Candidatus Eiseniibacteriota</taxon>
    </lineage>
</organism>
<dbReference type="AlphaFoldDB" id="A0A538TJ63"/>